<dbReference type="Proteomes" id="UP000298337">
    <property type="component" value="Unassembled WGS sequence"/>
</dbReference>
<keyword evidence="1" id="KW-0812">Transmembrane</keyword>
<evidence type="ECO:0000313" key="2">
    <source>
        <dbReference type="EMBL" id="TGE04763.1"/>
    </source>
</evidence>
<protein>
    <submittedName>
        <fullName evidence="2">SH3 domain-containing protein</fullName>
    </submittedName>
</protein>
<dbReference type="RefSeq" id="WP_135436215.1">
    <property type="nucleotide sequence ID" value="NZ_SRLA01000005.1"/>
</dbReference>
<evidence type="ECO:0000256" key="1">
    <source>
        <dbReference type="SAM" id="Phobius"/>
    </source>
</evidence>
<dbReference type="Gene3D" id="2.30.30.40">
    <property type="entry name" value="SH3 Domains"/>
    <property type="match status" value="1"/>
</dbReference>
<dbReference type="OrthoDB" id="982744at2"/>
<sequence length="137" mass="15037">MSLYNHDPLRNDIYGFDDESRHVNWRIILGLIVLFSLAILVAVNYFGQPVPSNQLRHAAAVSSPTVPLYSKASTTDTASHIVGTVTIGDTLDVQTIQADGWCKVVLRDRRMYGDPGVPGYIQQPHLSMADSTKAALL</sequence>
<evidence type="ECO:0000313" key="3">
    <source>
        <dbReference type="Proteomes" id="UP000298337"/>
    </source>
</evidence>
<gene>
    <name evidence="2" type="ORF">EU556_21520</name>
</gene>
<dbReference type="AlphaFoldDB" id="A0A4Z0P162"/>
<name>A0A4Z0P162_9BACT</name>
<keyword evidence="1" id="KW-0472">Membrane</keyword>
<comment type="caution">
    <text evidence="2">The sequence shown here is derived from an EMBL/GenBank/DDBJ whole genome shotgun (WGS) entry which is preliminary data.</text>
</comment>
<feature type="transmembrane region" description="Helical" evidence="1">
    <location>
        <begin position="27"/>
        <end position="47"/>
    </location>
</feature>
<accession>A0A4Z0P162</accession>
<keyword evidence="1" id="KW-1133">Transmembrane helix</keyword>
<keyword evidence="3" id="KW-1185">Reference proteome</keyword>
<proteinExistence type="predicted"/>
<organism evidence="2 3">
    <name type="scientific">Hymenobacter fodinae</name>
    <dbReference type="NCBI Taxonomy" id="2510796"/>
    <lineage>
        <taxon>Bacteria</taxon>
        <taxon>Pseudomonadati</taxon>
        <taxon>Bacteroidota</taxon>
        <taxon>Cytophagia</taxon>
        <taxon>Cytophagales</taxon>
        <taxon>Hymenobacteraceae</taxon>
        <taxon>Hymenobacter</taxon>
    </lineage>
</organism>
<reference evidence="2 3" key="1">
    <citation type="submission" date="2019-04" db="EMBL/GenBank/DDBJ databases">
        <authorList>
            <person name="Feng G."/>
            <person name="Zhang J."/>
            <person name="Zhu H."/>
        </authorList>
    </citation>
    <scope>NUCLEOTIDE SEQUENCE [LARGE SCALE GENOMIC DNA]</scope>
    <source>
        <strain evidence="2 3">92R-1</strain>
    </source>
</reference>
<dbReference type="EMBL" id="SRLA01000005">
    <property type="protein sequence ID" value="TGE04763.1"/>
    <property type="molecule type" value="Genomic_DNA"/>
</dbReference>